<feature type="compositionally biased region" description="Polar residues" evidence="1">
    <location>
        <begin position="696"/>
        <end position="706"/>
    </location>
</feature>
<feature type="region of interest" description="Disordered" evidence="1">
    <location>
        <begin position="367"/>
        <end position="391"/>
    </location>
</feature>
<feature type="region of interest" description="Disordered" evidence="1">
    <location>
        <begin position="658"/>
        <end position="726"/>
    </location>
</feature>
<dbReference type="EMBL" id="CAXAMM010026980">
    <property type="protein sequence ID" value="CAK9059982.1"/>
    <property type="molecule type" value="Genomic_DNA"/>
</dbReference>
<accession>A0ABP0N840</accession>
<dbReference type="Proteomes" id="UP001642464">
    <property type="component" value="Unassembled WGS sequence"/>
</dbReference>
<feature type="non-terminal residue" evidence="2">
    <location>
        <position position="1553"/>
    </location>
</feature>
<gene>
    <name evidence="2" type="ORF">SCF082_LOCUS31674</name>
</gene>
<keyword evidence="3" id="KW-1185">Reference proteome</keyword>
<protein>
    <submittedName>
        <fullName evidence="2">Cation channel sperm-associated protein 1</fullName>
    </submittedName>
</protein>
<feature type="compositionally biased region" description="Basic and acidic residues" evidence="1">
    <location>
        <begin position="667"/>
        <end position="695"/>
    </location>
</feature>
<dbReference type="SUPFAM" id="SSF56672">
    <property type="entry name" value="DNA/RNA polymerases"/>
    <property type="match status" value="1"/>
</dbReference>
<sequence length="1553" mass="172439">MCRDTGKSASRVDTLVATLRFAGEYLKIPGACQAADSPRIRGVAHDMILTRRPRVRADMLTPVMVCWLEVACFALPSAYDRAIAGFCMYCIFGRLRCADANRTRHSSLLGRFVEGALSRTKTTRSKEKASSFIPLVVPSFGFLAKPWYLEFLRARQELGLAPVPPLASLAHNLEFLILPGYASLGYETAERVGSAEVSDRLRSILAKGFEADALERITSHSLKTTLLAYCNMFGVSLEPSELLGYHVNKEHQSALNYTRDSLCAPIRALIDVMRAVHVGAFVPGAPRDSMFPDATACRRVEDAFAAELGMTVLEAAESMQVGHVFQNAADEQEAARRIACLAADYDIPRVGLVQYLTEEEEFAVKFAGEASSSSSSDDSSSSSSAEEEGEAGHALIDTFHDKDRVVSPSAKSDLTRAFRHGRTKVVHCGHVEHSDRTGRLFFESYTLAAADMSSRLNKRDGDEPRKLAQAERSARHTAQVARLSGLDLTGELEPSHALIDMIFQMLDDNQLRYVRWEQCTKRDQELMGIKNDPTWKPDSQGIIREVKVKEEVKADTSTDLRLKYALQRRSLAFDQARICDYSKMERWTKILLEAYAAAPIEHFKKVSIEQVQLADMELFKFLIRETRSGIKPAGAIVPVEAALERALLAPEIRLHLQPLQTSSGSKRRADSEEEPVHDKKSKAKQSEQDRMKRTIENLQGQIRNLQKGSSKKGKGKGGRVQNTRSEVRMPGELIGQKAMTSGGEPLCFSYNLSGCKAAKAGERCSKGWHLCTRHSLRQEGFKKIRKLRSAQYPNGLPTLQHSDLARVAAANRIFANIAAVLEIAAGAGAFISLGDSKHSYFWDTQCVQHLSEAIPLFEVSFQNCMHGGRQDRWMTFKTNAHWLRPLAAVCDGQHRHLPYKTGHNGDYPPMLCARIAAAARVAALQLGNRVPELISEFLEVLEVPWTLPWSTSDACPRLLTAHERSHFGLRQEAKLLSCVEVGNQADNSKAWAAKIGVYRSPSQFLEQAVSQKHPFDESFMVDDDVKRNIFLLLSEGVDETNRKRQEALDYFAARKAQLSSQEAEIHAHLDEASAKIVEDKSFLLFQEMCQAAGIVDDDLATMQIVGSALHGKSCSCSLFQAEENEPAMTTEQLTKSSKWSRPMLLSRSNSSVDAATVEAVWRVTLDEVSRGWLEGPLTEAEVQAKFGTLFVASPRFGLHQSDKVRPIDDMSVSLVNCSFAAQYRLEMDGVDSISVLARTFLEAVKDTGTVEVPLSTGCVLKAPLHRSLTVPEARRLMGRTLDLDSAYKQLLVKRSSLWCSVLLVPDAQGAKHYFASRVMPFGAASAVYAFNKISRSIFKVGSKLFGLIWSNYYDDYPQLDLQSAGRSSQNVAETFLELIGWRYSTKPAKRLPMARTFQALGVEYSFEESLQGTIVVRNKPSRVERIVADIDLLLSKGSFTSAEASSLRGRLQFAESQTFGRVLALRMKMCNSRAAGSLPGNFINEAIRAELEWARSFVSSSPPRLLQAGVAKQTFLIFTDAALEGNDRDGSVGMVAYRLQNQEIVEKWFFSEQ</sequence>
<name>A0ABP0N840_9DINO</name>
<reference evidence="2 3" key="1">
    <citation type="submission" date="2024-02" db="EMBL/GenBank/DDBJ databases">
        <authorList>
            <person name="Chen Y."/>
            <person name="Shah S."/>
            <person name="Dougan E. K."/>
            <person name="Thang M."/>
            <person name="Chan C."/>
        </authorList>
    </citation>
    <scope>NUCLEOTIDE SEQUENCE [LARGE SCALE GENOMIC DNA]</scope>
</reference>
<organism evidence="2 3">
    <name type="scientific">Durusdinium trenchii</name>
    <dbReference type="NCBI Taxonomy" id="1381693"/>
    <lineage>
        <taxon>Eukaryota</taxon>
        <taxon>Sar</taxon>
        <taxon>Alveolata</taxon>
        <taxon>Dinophyceae</taxon>
        <taxon>Suessiales</taxon>
        <taxon>Symbiodiniaceae</taxon>
        <taxon>Durusdinium</taxon>
    </lineage>
</organism>
<evidence type="ECO:0000256" key="1">
    <source>
        <dbReference type="SAM" id="MobiDB-lite"/>
    </source>
</evidence>
<evidence type="ECO:0000313" key="3">
    <source>
        <dbReference type="Proteomes" id="UP001642464"/>
    </source>
</evidence>
<feature type="compositionally biased region" description="Low complexity" evidence="1">
    <location>
        <begin position="367"/>
        <end position="384"/>
    </location>
</feature>
<evidence type="ECO:0000313" key="2">
    <source>
        <dbReference type="EMBL" id="CAK9059982.1"/>
    </source>
</evidence>
<dbReference type="InterPro" id="IPR043502">
    <property type="entry name" value="DNA/RNA_pol_sf"/>
</dbReference>
<proteinExistence type="predicted"/>
<comment type="caution">
    <text evidence="2">The sequence shown here is derived from an EMBL/GenBank/DDBJ whole genome shotgun (WGS) entry which is preliminary data.</text>
</comment>